<organism evidence="3 4">
    <name type="scientific">Desulfovibrio fairfieldensis</name>
    <dbReference type="NCBI Taxonomy" id="44742"/>
    <lineage>
        <taxon>Bacteria</taxon>
        <taxon>Pseudomonadati</taxon>
        <taxon>Thermodesulfobacteriota</taxon>
        <taxon>Desulfovibrionia</taxon>
        <taxon>Desulfovibrionales</taxon>
        <taxon>Desulfovibrionaceae</taxon>
        <taxon>Desulfovibrio</taxon>
    </lineage>
</organism>
<protein>
    <recommendedName>
        <fullName evidence="2">Ribbon-helix-helix protein CopG domain-containing protein</fullName>
    </recommendedName>
</protein>
<keyword evidence="4" id="KW-1185">Reference proteome</keyword>
<dbReference type="Pfam" id="PF01402">
    <property type="entry name" value="RHH_1"/>
    <property type="match status" value="1"/>
</dbReference>
<feature type="compositionally biased region" description="Basic and acidic residues" evidence="1">
    <location>
        <begin position="85"/>
        <end position="94"/>
    </location>
</feature>
<dbReference type="EMBL" id="CP014229">
    <property type="protein sequence ID" value="AMD89475.1"/>
    <property type="molecule type" value="Genomic_DNA"/>
</dbReference>
<name>A0A0X8JIK9_9BACT</name>
<dbReference type="AlphaFoldDB" id="A0A0X8JIK9"/>
<sequence length="101" mass="11223">MPKRKKEITWGGARTGAGRPPLPPEQHRPRPPRARITFDLEPEQAELVDAKADAQGVSRAAYIRALVLADIGVTDPAMRPWTPKTKPEKKDKAIPPEPQEE</sequence>
<feature type="domain" description="Ribbon-helix-helix protein CopG" evidence="2">
    <location>
        <begin position="35"/>
        <end position="68"/>
    </location>
</feature>
<evidence type="ECO:0000256" key="1">
    <source>
        <dbReference type="SAM" id="MobiDB-lite"/>
    </source>
</evidence>
<reference evidence="4" key="1">
    <citation type="submission" date="2016-02" db="EMBL/GenBank/DDBJ databases">
        <authorList>
            <person name="Holder M.E."/>
            <person name="Ajami N.J."/>
            <person name="Petrosino J.F."/>
        </authorList>
    </citation>
    <scope>NUCLEOTIDE SEQUENCE [LARGE SCALE GENOMIC DNA]</scope>
    <source>
        <strain evidence="4">CCUG 45958</strain>
    </source>
</reference>
<dbReference type="InterPro" id="IPR002145">
    <property type="entry name" value="CopG"/>
</dbReference>
<gene>
    <name evidence="3" type="ORF">AXF13_04750</name>
</gene>
<evidence type="ECO:0000259" key="2">
    <source>
        <dbReference type="Pfam" id="PF01402"/>
    </source>
</evidence>
<dbReference type="STRING" id="44742.AXF13_04750"/>
<accession>A0A0X8JIK9</accession>
<feature type="region of interest" description="Disordered" evidence="1">
    <location>
        <begin position="76"/>
        <end position="101"/>
    </location>
</feature>
<proteinExistence type="predicted"/>
<dbReference type="Proteomes" id="UP000069241">
    <property type="component" value="Chromosome"/>
</dbReference>
<dbReference type="RefSeq" id="WP_062251846.1">
    <property type="nucleotide sequence ID" value="NZ_CP014229.1"/>
</dbReference>
<feature type="region of interest" description="Disordered" evidence="1">
    <location>
        <begin position="1"/>
        <end position="32"/>
    </location>
</feature>
<dbReference type="KEGG" id="dfi:AXF13_04750"/>
<evidence type="ECO:0000313" key="3">
    <source>
        <dbReference type="EMBL" id="AMD89475.1"/>
    </source>
</evidence>
<evidence type="ECO:0000313" key="4">
    <source>
        <dbReference type="Proteomes" id="UP000069241"/>
    </source>
</evidence>
<dbReference type="GO" id="GO:0006355">
    <property type="term" value="P:regulation of DNA-templated transcription"/>
    <property type="evidence" value="ECO:0007669"/>
    <property type="project" value="InterPro"/>
</dbReference>